<dbReference type="Pfam" id="PF13376">
    <property type="entry name" value="OmdA"/>
    <property type="match status" value="1"/>
</dbReference>
<reference evidence="1 2" key="1">
    <citation type="submission" date="2020-09" db="EMBL/GenBank/DDBJ databases">
        <title>TT11 complete genome.</title>
        <authorList>
            <person name="Wu Z."/>
        </authorList>
    </citation>
    <scope>NUCLEOTIDE SEQUENCE [LARGE SCALE GENOMIC DNA]</scope>
    <source>
        <strain evidence="1 2">TT11</strain>
    </source>
</reference>
<gene>
    <name evidence="1" type="ORF">ICJ83_14245</name>
</gene>
<dbReference type="RefSeq" id="WP_188231076.1">
    <property type="nucleotide sequence ID" value="NZ_JACVXB010000007.1"/>
</dbReference>
<accession>A0A8J6QAC1</accession>
<dbReference type="Proteomes" id="UP000600588">
    <property type="component" value="Unassembled WGS sequence"/>
</dbReference>
<evidence type="ECO:0000313" key="2">
    <source>
        <dbReference type="Proteomes" id="UP000600588"/>
    </source>
</evidence>
<proteinExistence type="predicted"/>
<protein>
    <submittedName>
        <fullName evidence="1">YdeI/OmpD-associated family protein</fullName>
    </submittedName>
</protein>
<comment type="caution">
    <text evidence="1">The sequence shown here is derived from an EMBL/GenBank/DDBJ whole genome shotgun (WGS) entry which is preliminary data.</text>
</comment>
<name>A0A8J6QAC1_9FLAO</name>
<keyword evidence="2" id="KW-1185">Reference proteome</keyword>
<dbReference type="EMBL" id="JACVXB010000007">
    <property type="protein sequence ID" value="MBD0833292.1"/>
    <property type="molecule type" value="Genomic_DNA"/>
</dbReference>
<dbReference type="AlphaFoldDB" id="A0A8J6QAC1"/>
<evidence type="ECO:0000313" key="1">
    <source>
        <dbReference type="EMBL" id="MBD0833292.1"/>
    </source>
</evidence>
<sequence length="63" mass="7449">MELKELISNHEAIKFSFELLSKYKQREYCEFITAAIRDSTKKSCMEKVIPMLLQGMGLNDKYR</sequence>
<organism evidence="1 2">
    <name type="scientific">Aestuariibaculum sediminum</name>
    <dbReference type="NCBI Taxonomy" id="2770637"/>
    <lineage>
        <taxon>Bacteria</taxon>
        <taxon>Pseudomonadati</taxon>
        <taxon>Bacteroidota</taxon>
        <taxon>Flavobacteriia</taxon>
        <taxon>Flavobacteriales</taxon>
        <taxon>Flavobacteriaceae</taxon>
    </lineage>
</organism>